<name>A0A195D0H7_9HYME</name>
<proteinExistence type="predicted"/>
<evidence type="ECO:0000313" key="1">
    <source>
        <dbReference type="EMBL" id="KYN06361.1"/>
    </source>
</evidence>
<evidence type="ECO:0000313" key="2">
    <source>
        <dbReference type="Proteomes" id="UP000078542"/>
    </source>
</evidence>
<dbReference type="AlphaFoldDB" id="A0A195D0H7"/>
<reference evidence="1 2" key="1">
    <citation type="submission" date="2016-03" db="EMBL/GenBank/DDBJ databases">
        <title>Cyphomyrmex costatus WGS genome.</title>
        <authorList>
            <person name="Nygaard S."/>
            <person name="Hu H."/>
            <person name="Boomsma J."/>
            <person name="Zhang G."/>
        </authorList>
    </citation>
    <scope>NUCLEOTIDE SEQUENCE [LARGE SCALE GENOMIC DNA]</scope>
    <source>
        <strain evidence="1">MS0001</strain>
        <tissue evidence="1">Whole body</tissue>
    </source>
</reference>
<dbReference type="EMBL" id="KQ977012">
    <property type="protein sequence ID" value="KYN06361.1"/>
    <property type="molecule type" value="Genomic_DNA"/>
</dbReference>
<sequence>MLATKAMGGIIVTERRTFHTLGRKSCDWKPCGEDYCSTWPQSAVMEMKNKGAYTCVQQTPHPRKPLPYLGAVEHCTFHPYEQRVQTWTISLCFHVIKHFDMIIWNGYDERRSDGQTVMFVEKVGTS</sequence>
<organism evidence="1 2">
    <name type="scientific">Cyphomyrmex costatus</name>
    <dbReference type="NCBI Taxonomy" id="456900"/>
    <lineage>
        <taxon>Eukaryota</taxon>
        <taxon>Metazoa</taxon>
        <taxon>Ecdysozoa</taxon>
        <taxon>Arthropoda</taxon>
        <taxon>Hexapoda</taxon>
        <taxon>Insecta</taxon>
        <taxon>Pterygota</taxon>
        <taxon>Neoptera</taxon>
        <taxon>Endopterygota</taxon>
        <taxon>Hymenoptera</taxon>
        <taxon>Apocrita</taxon>
        <taxon>Aculeata</taxon>
        <taxon>Formicoidea</taxon>
        <taxon>Formicidae</taxon>
        <taxon>Myrmicinae</taxon>
        <taxon>Cyphomyrmex</taxon>
    </lineage>
</organism>
<dbReference type="Proteomes" id="UP000078542">
    <property type="component" value="Unassembled WGS sequence"/>
</dbReference>
<gene>
    <name evidence="1" type="ORF">ALC62_02698</name>
</gene>
<accession>A0A195D0H7</accession>
<protein>
    <submittedName>
        <fullName evidence="1">Uncharacterized protein</fullName>
    </submittedName>
</protein>
<keyword evidence="2" id="KW-1185">Reference proteome</keyword>